<dbReference type="GO" id="GO:0004061">
    <property type="term" value="F:arylformamidase activity"/>
    <property type="evidence" value="ECO:0007669"/>
    <property type="project" value="InterPro"/>
</dbReference>
<protein>
    <submittedName>
        <fullName evidence="1">Cyclase family protein</fullName>
    </submittedName>
</protein>
<keyword evidence="2" id="KW-1185">Reference proteome</keyword>
<proteinExistence type="predicted"/>
<dbReference type="GO" id="GO:0019441">
    <property type="term" value="P:L-tryptophan catabolic process to kynurenine"/>
    <property type="evidence" value="ECO:0007669"/>
    <property type="project" value="InterPro"/>
</dbReference>
<dbReference type="EMBL" id="CP000300">
    <property type="protein sequence ID" value="ABE52502.1"/>
    <property type="molecule type" value="Genomic_DNA"/>
</dbReference>
<dbReference type="PANTHER" id="PTHR31118:SF32">
    <property type="entry name" value="KYNURENINE FORMAMIDASE"/>
    <property type="match status" value="1"/>
</dbReference>
<name>Q12VM4_METBU</name>
<evidence type="ECO:0000313" key="2">
    <source>
        <dbReference type="Proteomes" id="UP000001979"/>
    </source>
</evidence>
<dbReference type="PANTHER" id="PTHR31118">
    <property type="entry name" value="CYCLASE-LIKE PROTEIN 2"/>
    <property type="match status" value="1"/>
</dbReference>
<dbReference type="HOGENOM" id="CLU_030671_3_4_2"/>
<dbReference type="KEGG" id="mbu:Mbur_1598"/>
<organism evidence="1 2">
    <name type="scientific">Methanococcoides burtonii (strain DSM 6242 / NBRC 107633 / OCM 468 / ACE-M)</name>
    <dbReference type="NCBI Taxonomy" id="259564"/>
    <lineage>
        <taxon>Archaea</taxon>
        <taxon>Methanobacteriati</taxon>
        <taxon>Methanobacteriota</taxon>
        <taxon>Stenosarchaea group</taxon>
        <taxon>Methanomicrobia</taxon>
        <taxon>Methanosarcinales</taxon>
        <taxon>Methanosarcinaceae</taxon>
        <taxon>Methanococcoides</taxon>
    </lineage>
</organism>
<reference evidence="2" key="1">
    <citation type="journal article" date="2009" name="ISME J.">
        <title>The genome sequence of the psychrophilic archaeon, Methanococcoides burtonii: the role of genome evolution in cold adaptation.</title>
        <authorList>
            <person name="Allen M.A."/>
            <person name="Lauro F.M."/>
            <person name="Williams T.J."/>
            <person name="Burg D."/>
            <person name="Siddiqui K.S."/>
            <person name="De Francisci D."/>
            <person name="Chong K.W."/>
            <person name="Pilak O."/>
            <person name="Chew H.H."/>
            <person name="De Maere M.Z."/>
            <person name="Ting L."/>
            <person name="Katrib M."/>
            <person name="Ng C."/>
            <person name="Sowers K.R."/>
            <person name="Galperin M.Y."/>
            <person name="Anderson I.J."/>
            <person name="Ivanova N."/>
            <person name="Dalin E."/>
            <person name="Martinez M."/>
            <person name="Lapidus A."/>
            <person name="Hauser L."/>
            <person name="Land M."/>
            <person name="Thomas T."/>
            <person name="Cavicchioli R."/>
        </authorList>
    </citation>
    <scope>NUCLEOTIDE SEQUENCE [LARGE SCALE GENOMIC DNA]</scope>
    <source>
        <strain evidence="2">DSM 6242 / NBRC 107633 / OCM 468 / ACE-M</strain>
    </source>
</reference>
<dbReference type="SUPFAM" id="SSF102198">
    <property type="entry name" value="Putative cyclase"/>
    <property type="match status" value="1"/>
</dbReference>
<dbReference type="Pfam" id="PF04199">
    <property type="entry name" value="Cyclase"/>
    <property type="match status" value="1"/>
</dbReference>
<dbReference type="AlphaFoldDB" id="Q12VM4"/>
<accession>Q12VM4</accession>
<dbReference type="STRING" id="259564.Mbur_1598"/>
<sequence length="223" mass="25991">MIFLSYILEEDTPTYGNISKFWIEKRSSIKNGDIANNSSIHTTAHVGTHLDMPYHFYENGQTVIDFDPNFWIFNYILFFEIETEDIIIKNEILEILEEVENKEKYEMLIVKTGACNIRKEQKYWEENKGFSPEIADYLKKYFPNIRIFGFDSISVSSFVNRIVGREAHARFLDPSAPILLLEDMDLRQINKSTRINKVIVSPLRISQCDGLPCTVFAEVLDEN</sequence>
<dbReference type="InterPro" id="IPR037175">
    <property type="entry name" value="KFase_sf"/>
</dbReference>
<dbReference type="Proteomes" id="UP000001979">
    <property type="component" value="Chromosome"/>
</dbReference>
<evidence type="ECO:0000313" key="1">
    <source>
        <dbReference type="EMBL" id="ABE52502.1"/>
    </source>
</evidence>
<dbReference type="Gene3D" id="3.50.30.50">
    <property type="entry name" value="Putative cyclase"/>
    <property type="match status" value="1"/>
</dbReference>
<dbReference type="InterPro" id="IPR007325">
    <property type="entry name" value="KFase/CYL"/>
</dbReference>
<gene>
    <name evidence="1" type="ordered locus">Mbur_1598</name>
</gene>